<dbReference type="RefSeq" id="WP_075518342.1">
    <property type="nucleotide sequence ID" value="NZ_FPLD01000091.1"/>
</dbReference>
<feature type="transmembrane region" description="Helical" evidence="1">
    <location>
        <begin position="392"/>
        <end position="413"/>
    </location>
</feature>
<evidence type="ECO:0000256" key="1">
    <source>
        <dbReference type="SAM" id="Phobius"/>
    </source>
</evidence>
<name>A0A1L0BU26_9GAMM</name>
<dbReference type="PANTHER" id="PTHR35342:SF5">
    <property type="entry name" value="TRICARBOXYLIC TRANSPORT PROTEIN"/>
    <property type="match status" value="1"/>
</dbReference>
<feature type="transmembrane region" description="Helical" evidence="1">
    <location>
        <begin position="145"/>
        <end position="162"/>
    </location>
</feature>
<feature type="transmembrane region" description="Helical" evidence="1">
    <location>
        <begin position="360"/>
        <end position="380"/>
    </location>
</feature>
<protein>
    <submittedName>
        <fullName evidence="3">Putative tricarboxylic transport TctA</fullName>
    </submittedName>
</protein>
<dbReference type="InterPro" id="IPR002823">
    <property type="entry name" value="DUF112_TM"/>
</dbReference>
<feature type="transmembrane region" description="Helical" evidence="1">
    <location>
        <begin position="20"/>
        <end position="47"/>
    </location>
</feature>
<keyword evidence="1" id="KW-0472">Membrane</keyword>
<feature type="transmembrane region" description="Helical" evidence="1">
    <location>
        <begin position="262"/>
        <end position="285"/>
    </location>
</feature>
<accession>A0A1L0BU26</accession>
<dbReference type="EMBL" id="FPLD01000091">
    <property type="protein sequence ID" value="SGZ08833.1"/>
    <property type="molecule type" value="Genomic_DNA"/>
</dbReference>
<feature type="transmembrane region" description="Helical" evidence="1">
    <location>
        <begin position="199"/>
        <end position="223"/>
    </location>
</feature>
<feature type="transmembrane region" description="Helical" evidence="1">
    <location>
        <begin position="419"/>
        <end position="452"/>
    </location>
</feature>
<sequence>MLDGILAGLSTAIMPTNLMMVMVGCFVGTFIGMLPGLGPISAIALMIPITYGLDPSSGMILMAGVYYGAIFGGSTSSILINAPGCSSTVVTAFDGYPMAKKGQAGKALALAAYASFTGGTLSAIMLLIAAPALAKVSLSFQSSDYFSLMLVGLSAVAAFAGKGQVLKAWMMTILGLMLSTVGIDKGIGVERFTFGLTDLMDGFSFLLLAMATFALGEILFSILKPDPDTSSEENSALAEIGSMKVTKEEIKEVAPVAIRSSILGFFVGVLPGAGATIAAFLSYGLERNLAPKDKRDEFGKGSIRGLVAPESANNAASSGSFVPLLTLGIPGSGTTAIMLGALISYGVQPGPRLFVDNPEIFWSVIISMYFGNVVLMVLNLPLIPYISKLLAVLRTVLLPMIIFFSITGVYLVSFNTVDVFVMIIIAVIAIFLRLTTFPLAPLLLGFILGGLMEENLRRSLMLSDGELNFLWERPITLTFTVISALVLVTPILLTAFNRYRVNKARSAEGCH</sequence>
<dbReference type="AlphaFoldDB" id="A0A1L0BU26"/>
<proteinExistence type="predicted"/>
<dbReference type="Pfam" id="PF01970">
    <property type="entry name" value="TctA"/>
    <property type="match status" value="1"/>
</dbReference>
<feature type="transmembrane region" description="Helical" evidence="1">
    <location>
        <begin position="107"/>
        <end position="133"/>
    </location>
</feature>
<gene>
    <name evidence="3" type="ORF">NVI5450_3378</name>
</gene>
<dbReference type="PANTHER" id="PTHR35342">
    <property type="entry name" value="TRICARBOXYLIC TRANSPORT PROTEIN"/>
    <property type="match status" value="1"/>
</dbReference>
<evidence type="ECO:0000313" key="3">
    <source>
        <dbReference type="EMBL" id="SGZ08833.1"/>
    </source>
</evidence>
<keyword evidence="1" id="KW-1133">Transmembrane helix</keyword>
<reference evidence="3 4" key="1">
    <citation type="submission" date="2016-11" db="EMBL/GenBank/DDBJ databases">
        <authorList>
            <person name="Jaros S."/>
            <person name="Januszkiewicz K."/>
            <person name="Wedrychowicz H."/>
        </authorList>
    </citation>
    <scope>NUCLEOTIDE SEQUENCE [LARGE SCALE GENOMIC DNA]</scope>
    <source>
        <strain evidence="3">NVI 5450</strain>
    </source>
</reference>
<feature type="transmembrane region" description="Helical" evidence="1">
    <location>
        <begin position="324"/>
        <end position="348"/>
    </location>
</feature>
<feature type="transmembrane region" description="Helical" evidence="1">
    <location>
        <begin position="473"/>
        <end position="496"/>
    </location>
</feature>
<feature type="transmembrane region" description="Helical" evidence="1">
    <location>
        <begin position="59"/>
        <end position="80"/>
    </location>
</feature>
<evidence type="ECO:0000259" key="2">
    <source>
        <dbReference type="Pfam" id="PF01970"/>
    </source>
</evidence>
<organism evidence="3 4">
    <name type="scientific">Moritella viscosa</name>
    <dbReference type="NCBI Taxonomy" id="80854"/>
    <lineage>
        <taxon>Bacteria</taxon>
        <taxon>Pseudomonadati</taxon>
        <taxon>Pseudomonadota</taxon>
        <taxon>Gammaproteobacteria</taxon>
        <taxon>Alteromonadales</taxon>
        <taxon>Moritellaceae</taxon>
        <taxon>Moritella</taxon>
    </lineage>
</organism>
<dbReference type="Proteomes" id="UP000183794">
    <property type="component" value="Unassembled WGS sequence"/>
</dbReference>
<feature type="domain" description="DUF112" evidence="2">
    <location>
        <begin position="18"/>
        <end position="444"/>
    </location>
</feature>
<dbReference type="OrthoDB" id="9781349at2"/>
<keyword evidence="1" id="KW-0812">Transmembrane</keyword>
<feature type="transmembrane region" description="Helical" evidence="1">
    <location>
        <begin position="168"/>
        <end position="187"/>
    </location>
</feature>
<evidence type="ECO:0000313" key="4">
    <source>
        <dbReference type="Proteomes" id="UP000183794"/>
    </source>
</evidence>